<evidence type="ECO:0008006" key="3">
    <source>
        <dbReference type="Google" id="ProtNLM"/>
    </source>
</evidence>
<accession>F0SUS0</accession>
<dbReference type="Proteomes" id="UP000007488">
    <property type="component" value="Chromosome"/>
</dbReference>
<dbReference type="AlphaFoldDB" id="F0SUS0"/>
<dbReference type="eggNOG" id="ENOG5033UE6">
    <property type="taxonomic scope" value="Bacteria"/>
</dbReference>
<reference evidence="1 2" key="1">
    <citation type="journal article" date="2011" name="Stand. Genomic Sci.">
        <title>Complete genome sequence of Syntrophobotulus glycolicus type strain (FlGlyR).</title>
        <authorList>
            <person name="Han C."/>
            <person name="Mwirichia R."/>
            <person name="Chertkov O."/>
            <person name="Held B."/>
            <person name="Lapidus A."/>
            <person name="Nolan M."/>
            <person name="Lucas S."/>
            <person name="Hammon N."/>
            <person name="Deshpande S."/>
            <person name="Cheng J.F."/>
            <person name="Tapia R."/>
            <person name="Goodwin L."/>
            <person name="Pitluck S."/>
            <person name="Huntemann M."/>
            <person name="Liolios K."/>
            <person name="Ivanova N."/>
            <person name="Pagani I."/>
            <person name="Mavromatis K."/>
            <person name="Ovchinikova G."/>
            <person name="Pati A."/>
            <person name="Chen A."/>
            <person name="Palaniappan K."/>
            <person name="Land M."/>
            <person name="Hauser L."/>
            <person name="Brambilla E.M."/>
            <person name="Rohde M."/>
            <person name="Spring S."/>
            <person name="Sikorski J."/>
            <person name="Goker M."/>
            <person name="Woyke T."/>
            <person name="Bristow J."/>
            <person name="Eisen J.A."/>
            <person name="Markowitz V."/>
            <person name="Hugenholtz P."/>
            <person name="Kyrpides N.C."/>
            <person name="Klenk H.P."/>
            <person name="Detter J.C."/>
        </authorList>
    </citation>
    <scope>NUCLEOTIDE SEQUENCE [LARGE SCALE GENOMIC DNA]</scope>
    <source>
        <strain evidence="2">DSM 8271 / FlGlyR</strain>
    </source>
</reference>
<reference evidence="2" key="2">
    <citation type="submission" date="2011-02" db="EMBL/GenBank/DDBJ databases">
        <title>The complete genome of Syntrophobotulus glycolicus DSM 8271.</title>
        <authorList>
            <person name="Lucas S."/>
            <person name="Copeland A."/>
            <person name="Lapidus A."/>
            <person name="Bruce D."/>
            <person name="Goodwin L."/>
            <person name="Pitluck S."/>
            <person name="Kyrpides N."/>
            <person name="Mavromatis K."/>
            <person name="Pagani I."/>
            <person name="Ivanova N."/>
            <person name="Mikhailova N."/>
            <person name="Chertkov O."/>
            <person name="Held B."/>
            <person name="Detter J.C."/>
            <person name="Tapia R."/>
            <person name="Han C."/>
            <person name="Land M."/>
            <person name="Hauser L."/>
            <person name="Markowitz V."/>
            <person name="Cheng J.-F."/>
            <person name="Hugenholtz P."/>
            <person name="Woyke T."/>
            <person name="Wu D."/>
            <person name="Spring S."/>
            <person name="Schroeder M."/>
            <person name="Brambilla E."/>
            <person name="Klenk H.-P."/>
            <person name="Eisen J.A."/>
        </authorList>
    </citation>
    <scope>NUCLEOTIDE SEQUENCE [LARGE SCALE GENOMIC DNA]</scope>
    <source>
        <strain evidence="2">DSM 8271 / FlGlyR</strain>
    </source>
</reference>
<dbReference type="EMBL" id="CP002547">
    <property type="protein sequence ID" value="ADY56636.1"/>
    <property type="molecule type" value="Genomic_DNA"/>
</dbReference>
<protein>
    <recommendedName>
        <fullName evidence="3">DUF4878 domain-containing protein</fullName>
    </recommendedName>
</protein>
<dbReference type="RefSeq" id="WP_013625501.1">
    <property type="nucleotide sequence ID" value="NC_015172.1"/>
</dbReference>
<keyword evidence="2" id="KW-1185">Reference proteome</keyword>
<evidence type="ECO:0000313" key="2">
    <source>
        <dbReference type="Proteomes" id="UP000007488"/>
    </source>
</evidence>
<sequence length="158" mass="18389">MKKLLFVAIAFIIIVGGVLAFSGQEIILNYCGVRNFFNEVEKGNFEKAFKFVDYYDAGDDVKPETSYEEAKEIWLSRMTKLKQDHIYLQEYKDLTVYVDDGYPKGEVTLFISDHGRIEEQKCSIHFSKLTDKWKIEDLYFTDSNHVFEKAISGNVKIE</sequence>
<organism evidence="1 2">
    <name type="scientific">Syntrophobotulus glycolicus (strain DSM 8271 / FlGlyR)</name>
    <dbReference type="NCBI Taxonomy" id="645991"/>
    <lineage>
        <taxon>Bacteria</taxon>
        <taxon>Bacillati</taxon>
        <taxon>Bacillota</taxon>
        <taxon>Clostridia</taxon>
        <taxon>Eubacteriales</taxon>
        <taxon>Desulfitobacteriaceae</taxon>
        <taxon>Syntrophobotulus</taxon>
    </lineage>
</organism>
<dbReference type="KEGG" id="sgy:Sgly_2348"/>
<gene>
    <name evidence="1" type="ordered locus">Sgly_2348</name>
</gene>
<evidence type="ECO:0000313" key="1">
    <source>
        <dbReference type="EMBL" id="ADY56636.1"/>
    </source>
</evidence>
<proteinExistence type="predicted"/>
<name>F0SUS0_SYNGF</name>
<dbReference type="HOGENOM" id="CLU_1668526_0_0_9"/>